<dbReference type="AlphaFoldDB" id="A0AAW0DS06"/>
<keyword evidence="1" id="KW-0812">Transmembrane</keyword>
<dbReference type="Proteomes" id="UP001362999">
    <property type="component" value="Unassembled WGS sequence"/>
</dbReference>
<dbReference type="EMBL" id="JAWWNJ010000006">
    <property type="protein sequence ID" value="KAK7053864.1"/>
    <property type="molecule type" value="Genomic_DNA"/>
</dbReference>
<keyword evidence="1" id="KW-1133">Transmembrane helix</keyword>
<evidence type="ECO:0000313" key="2">
    <source>
        <dbReference type="EMBL" id="KAK7053864.1"/>
    </source>
</evidence>
<accession>A0AAW0DS06</accession>
<reference evidence="2 3" key="1">
    <citation type="journal article" date="2024" name="J Genomics">
        <title>Draft genome sequencing and assembly of Favolaschia claudopus CIRM-BRFM 2984 isolated from oak limbs.</title>
        <authorList>
            <person name="Navarro D."/>
            <person name="Drula E."/>
            <person name="Chaduli D."/>
            <person name="Cazenave R."/>
            <person name="Ahrendt S."/>
            <person name="Wang J."/>
            <person name="Lipzen A."/>
            <person name="Daum C."/>
            <person name="Barry K."/>
            <person name="Grigoriev I.V."/>
            <person name="Favel A."/>
            <person name="Rosso M.N."/>
            <person name="Martin F."/>
        </authorList>
    </citation>
    <scope>NUCLEOTIDE SEQUENCE [LARGE SCALE GENOMIC DNA]</scope>
    <source>
        <strain evidence="2 3">CIRM-BRFM 2984</strain>
    </source>
</reference>
<evidence type="ECO:0000256" key="1">
    <source>
        <dbReference type="SAM" id="Phobius"/>
    </source>
</evidence>
<proteinExistence type="predicted"/>
<protein>
    <submittedName>
        <fullName evidence="2">Uncharacterized protein</fullName>
    </submittedName>
</protein>
<keyword evidence="3" id="KW-1185">Reference proteome</keyword>
<feature type="transmembrane region" description="Helical" evidence="1">
    <location>
        <begin position="48"/>
        <end position="71"/>
    </location>
</feature>
<gene>
    <name evidence="2" type="ORF">R3P38DRAFT_2761576</name>
</gene>
<sequence length="399" mass="44795">MLCIVPINSDKGILDPCPILPSLPQFLAIHSNIWLTQSPNQFTFQGGWGWVVVLFISFFLSVHYAPMWWGYDLFKWRAKLHANNNGYTPNPLVLVTPRRRRRLAHAVADNIHHPKQRQVQKKNSRRRRRRLACAVADNLHHPNSVQVKLDSGLAPRVLGIPAAAAANSCASSPSTRPLCVIGNRSAPASISDILEVAVPVAGHTNAKPSKRRDGFFIPSSDEVRCTVLSASRTRVKDTKLRIELGLEEDEFDEQYYRILAFIDYWVIKLAAGKLPYQLARNFWPVLIGHIRDEFLHIYQGPYLLARVRATVHHVRQYCFPDIKLNMNRNKPIVIVGPDLSMRIFDNNFIAPTSCTPLITPDVDHEYHSSSASGSAELATTGFSGYCRYSVPTLATALAS</sequence>
<evidence type="ECO:0000313" key="3">
    <source>
        <dbReference type="Proteomes" id="UP001362999"/>
    </source>
</evidence>
<name>A0AAW0DS06_9AGAR</name>
<comment type="caution">
    <text evidence="2">The sequence shown here is derived from an EMBL/GenBank/DDBJ whole genome shotgun (WGS) entry which is preliminary data.</text>
</comment>
<organism evidence="2 3">
    <name type="scientific">Favolaschia claudopus</name>
    <dbReference type="NCBI Taxonomy" id="2862362"/>
    <lineage>
        <taxon>Eukaryota</taxon>
        <taxon>Fungi</taxon>
        <taxon>Dikarya</taxon>
        <taxon>Basidiomycota</taxon>
        <taxon>Agaricomycotina</taxon>
        <taxon>Agaricomycetes</taxon>
        <taxon>Agaricomycetidae</taxon>
        <taxon>Agaricales</taxon>
        <taxon>Marasmiineae</taxon>
        <taxon>Mycenaceae</taxon>
        <taxon>Favolaschia</taxon>
    </lineage>
</organism>
<keyword evidence="1" id="KW-0472">Membrane</keyword>